<dbReference type="Gene3D" id="3.40.640.10">
    <property type="entry name" value="Type I PLP-dependent aspartate aminotransferase-like (Major domain)"/>
    <property type="match status" value="1"/>
</dbReference>
<evidence type="ECO:0000256" key="4">
    <source>
        <dbReference type="ARBA" id="ARBA00022898"/>
    </source>
</evidence>
<evidence type="ECO:0000256" key="3">
    <source>
        <dbReference type="ARBA" id="ARBA00011881"/>
    </source>
</evidence>
<protein>
    <submittedName>
        <fullName evidence="6">Low specificity L-threonine aldolase</fullName>
    </submittedName>
</protein>
<dbReference type="CDD" id="cd06502">
    <property type="entry name" value="TA_like"/>
    <property type="match status" value="1"/>
</dbReference>
<dbReference type="GO" id="GO:0006520">
    <property type="term" value="P:amino acid metabolic process"/>
    <property type="evidence" value="ECO:0007669"/>
    <property type="project" value="InterPro"/>
</dbReference>
<dbReference type="InterPro" id="IPR015422">
    <property type="entry name" value="PyrdxlP-dep_Trfase_small"/>
</dbReference>
<dbReference type="Proteomes" id="UP000324194">
    <property type="component" value="Chromosome 2"/>
</dbReference>
<dbReference type="GO" id="GO:0016829">
    <property type="term" value="F:lyase activity"/>
    <property type="evidence" value="ECO:0007669"/>
    <property type="project" value="InterPro"/>
</dbReference>
<evidence type="ECO:0000313" key="7">
    <source>
        <dbReference type="Proteomes" id="UP000324194"/>
    </source>
</evidence>
<evidence type="ECO:0000259" key="5">
    <source>
        <dbReference type="Pfam" id="PF01212"/>
    </source>
</evidence>
<dbReference type="RefSeq" id="WP_148340405.1">
    <property type="nucleotide sequence ID" value="NZ_LR699120.1"/>
</dbReference>
<dbReference type="PANTHER" id="PTHR48097:SF5">
    <property type="entry name" value="LOW SPECIFICITY L-THREONINE ALDOLASE"/>
    <property type="match status" value="1"/>
</dbReference>
<dbReference type="Pfam" id="PF01212">
    <property type="entry name" value="Beta_elim_lyase"/>
    <property type="match status" value="1"/>
</dbReference>
<reference evidence="6 7" key="1">
    <citation type="submission" date="2019-08" db="EMBL/GenBank/DDBJ databases">
        <authorList>
            <person name="Guy L."/>
        </authorList>
    </citation>
    <scope>NUCLEOTIDE SEQUENCE [LARGE SCALE GENOMIC DNA]</scope>
    <source>
        <strain evidence="6 7">SGT-108</strain>
    </source>
</reference>
<evidence type="ECO:0000256" key="1">
    <source>
        <dbReference type="ARBA" id="ARBA00001933"/>
    </source>
</evidence>
<dbReference type="PANTHER" id="PTHR48097">
    <property type="entry name" value="L-THREONINE ALDOLASE-RELATED"/>
    <property type="match status" value="1"/>
</dbReference>
<proteinExistence type="inferred from homology"/>
<keyword evidence="4" id="KW-0663">Pyridoxal phosphate</keyword>
<dbReference type="EMBL" id="LR699120">
    <property type="protein sequence ID" value="VVC76999.1"/>
    <property type="molecule type" value="Genomic_DNA"/>
</dbReference>
<organism evidence="6 7">
    <name type="scientific">Aquicella siphonis</name>
    <dbReference type="NCBI Taxonomy" id="254247"/>
    <lineage>
        <taxon>Bacteria</taxon>
        <taxon>Pseudomonadati</taxon>
        <taxon>Pseudomonadota</taxon>
        <taxon>Gammaproteobacteria</taxon>
        <taxon>Legionellales</taxon>
        <taxon>Coxiellaceae</taxon>
        <taxon>Aquicella</taxon>
    </lineage>
</organism>
<evidence type="ECO:0000256" key="2">
    <source>
        <dbReference type="ARBA" id="ARBA00006966"/>
    </source>
</evidence>
<dbReference type="InterPro" id="IPR015421">
    <property type="entry name" value="PyrdxlP-dep_Trfase_major"/>
</dbReference>
<evidence type="ECO:0000313" key="6">
    <source>
        <dbReference type="EMBL" id="VVC76999.1"/>
    </source>
</evidence>
<sequence>MKKISFASDNYAGIHPDILRAISDANRHHAPAYGSDEYTASAIETFREHFGADVEVHFVFNGTGANVTALAAMNASYQAVICSDKAHIQVDECGAPEKFTGSKLLLVPTSNGKITVDGIRRQWRRLGDQHYVQSHIISISQTTELGTVYTPDEIRDIADFAHSHQMYLHMDGARLSNAAVFLGLDLKSITRDAGVDVLSFGGTKNGMMIGEAVVLFNRAINGNFMYIRKQSMQLASKMRFISAQFQALLTNQLWQKNAAHANDMALLLAEKLSEFSDIKVTQSVQGNAIFAIMPEVLITELQKKYHFYVWDEDRYEVRLMTSFDTEAADIEAFVRDIRELRTA</sequence>
<dbReference type="InterPro" id="IPR015424">
    <property type="entry name" value="PyrdxlP-dep_Trfase"/>
</dbReference>
<dbReference type="KEGG" id="asip:AQUSIP_23260"/>
<feature type="domain" description="Aromatic amino acid beta-eliminating lyase/threonine aldolase" evidence="5">
    <location>
        <begin position="6"/>
        <end position="288"/>
    </location>
</feature>
<dbReference type="SUPFAM" id="SSF53383">
    <property type="entry name" value="PLP-dependent transferases"/>
    <property type="match status" value="1"/>
</dbReference>
<comment type="similarity">
    <text evidence="2">Belongs to the threonine aldolase family.</text>
</comment>
<comment type="cofactor">
    <cofactor evidence="1">
        <name>pyridoxal 5'-phosphate</name>
        <dbReference type="ChEBI" id="CHEBI:597326"/>
    </cofactor>
</comment>
<keyword evidence="7" id="KW-1185">Reference proteome</keyword>
<dbReference type="InterPro" id="IPR001597">
    <property type="entry name" value="ArAA_b-elim_lyase/Thr_aldolase"/>
</dbReference>
<name>A0A5E4PIV5_9COXI</name>
<dbReference type="Gene3D" id="3.90.1150.10">
    <property type="entry name" value="Aspartate Aminotransferase, domain 1"/>
    <property type="match status" value="1"/>
</dbReference>
<comment type="subunit">
    <text evidence="3">Homotetramer.</text>
</comment>
<dbReference type="AlphaFoldDB" id="A0A5E4PIV5"/>
<gene>
    <name evidence="6" type="primary">ltaE</name>
    <name evidence="6" type="ORF">AQUSIP_23260</name>
</gene>
<dbReference type="OrthoDB" id="9774495at2"/>
<accession>A0A5E4PIV5</accession>